<comment type="caution">
    <text evidence="1">The sequence shown here is derived from an EMBL/GenBank/DDBJ whole genome shotgun (WGS) entry which is preliminary data.</text>
</comment>
<name>A0A7W9BDA5_9SPHN</name>
<proteinExistence type="predicted"/>
<protein>
    <submittedName>
        <fullName evidence="1">Uncharacterized protein</fullName>
    </submittedName>
</protein>
<gene>
    <name evidence="1" type="ORF">FHS94_001936</name>
</gene>
<reference evidence="1 2" key="1">
    <citation type="submission" date="2020-08" db="EMBL/GenBank/DDBJ databases">
        <title>Genomic Encyclopedia of Type Strains, Phase IV (KMG-IV): sequencing the most valuable type-strain genomes for metagenomic binning, comparative biology and taxonomic classification.</title>
        <authorList>
            <person name="Goeker M."/>
        </authorList>
    </citation>
    <scope>NUCLEOTIDE SEQUENCE [LARGE SCALE GENOMIC DNA]</scope>
    <source>
        <strain evidence="1 2">DSM 100044</strain>
    </source>
</reference>
<accession>A0A7W9BDA5</accession>
<dbReference type="AlphaFoldDB" id="A0A7W9BDA5"/>
<sequence>MTVIEPVVGGFHAVPLEHDGSTKLFGEVAMLPRRLMKEGQPGFVLEAPGFNHSHECNACVPRPPLVLTIRDGRSVDISASPSVRPLFARDLTAHRRVCFSTERERNGSCAAFVADAARLGQAAFAWRLMLSHYRPEPAGYPAALRSYLVREGYLTSAAASELPLQ</sequence>
<organism evidence="1 2">
    <name type="scientific">Sphingomonas aerophila</name>
    <dbReference type="NCBI Taxonomy" id="1344948"/>
    <lineage>
        <taxon>Bacteria</taxon>
        <taxon>Pseudomonadati</taxon>
        <taxon>Pseudomonadota</taxon>
        <taxon>Alphaproteobacteria</taxon>
        <taxon>Sphingomonadales</taxon>
        <taxon>Sphingomonadaceae</taxon>
        <taxon>Sphingomonas</taxon>
    </lineage>
</organism>
<keyword evidence="2" id="KW-1185">Reference proteome</keyword>
<evidence type="ECO:0000313" key="1">
    <source>
        <dbReference type="EMBL" id="MBB5715095.1"/>
    </source>
</evidence>
<dbReference type="EMBL" id="JACIJK010000005">
    <property type="protein sequence ID" value="MBB5715095.1"/>
    <property type="molecule type" value="Genomic_DNA"/>
</dbReference>
<dbReference type="Proteomes" id="UP000546200">
    <property type="component" value="Unassembled WGS sequence"/>
</dbReference>
<dbReference type="RefSeq" id="WP_184057073.1">
    <property type="nucleotide sequence ID" value="NZ_JACIJK010000005.1"/>
</dbReference>
<evidence type="ECO:0000313" key="2">
    <source>
        <dbReference type="Proteomes" id="UP000546200"/>
    </source>
</evidence>